<evidence type="ECO:0000313" key="6">
    <source>
        <dbReference type="Proteomes" id="UP000645257"/>
    </source>
</evidence>
<dbReference type="NCBIfam" id="NF001531">
    <property type="entry name" value="PRK00364.2-2"/>
    <property type="match status" value="1"/>
</dbReference>
<dbReference type="InterPro" id="IPR011032">
    <property type="entry name" value="GroES-like_sf"/>
</dbReference>
<comment type="subcellular location">
    <subcellularLocation>
        <location evidence="3">Cytoplasm</location>
    </subcellularLocation>
</comment>
<gene>
    <name evidence="3 5" type="primary">groS</name>
    <name evidence="3" type="synonym">groES</name>
    <name evidence="5" type="ORF">GCM10011289_08870</name>
</gene>
<dbReference type="GO" id="GO:0051087">
    <property type="term" value="F:protein-folding chaperone binding"/>
    <property type="evidence" value="ECO:0007669"/>
    <property type="project" value="TreeGrafter"/>
</dbReference>
<dbReference type="Gene3D" id="2.30.33.40">
    <property type="entry name" value="GroES chaperonin"/>
    <property type="match status" value="1"/>
</dbReference>
<comment type="function">
    <text evidence="3 4">Together with the chaperonin GroEL, plays an essential role in assisting protein folding. The GroEL-GroES system forms a nano-cage that allows encapsulation of the non-native substrate proteins and provides a physical environment optimized to promote and accelerate protein folding. GroES binds to the apical surface of the GroEL ring, thereby capping the opening of the GroEL channel.</text>
</comment>
<dbReference type="HAMAP" id="MF_00580">
    <property type="entry name" value="CH10"/>
    <property type="match status" value="1"/>
</dbReference>
<protein>
    <recommendedName>
        <fullName evidence="3">Co-chaperonin GroES</fullName>
    </recommendedName>
    <alternativeName>
        <fullName evidence="3">10 kDa chaperonin</fullName>
    </alternativeName>
    <alternativeName>
        <fullName evidence="3">Chaperonin-10</fullName>
        <shortName evidence="3">Cpn10</shortName>
    </alternativeName>
</protein>
<dbReference type="InterPro" id="IPR018369">
    <property type="entry name" value="Chaprnonin_Cpn10_CS"/>
</dbReference>
<dbReference type="GO" id="GO:0051082">
    <property type="term" value="F:unfolded protein binding"/>
    <property type="evidence" value="ECO:0007669"/>
    <property type="project" value="TreeGrafter"/>
</dbReference>
<comment type="similarity">
    <text evidence="1 3 4">Belongs to the GroES chaperonin family.</text>
</comment>
<dbReference type="GO" id="GO:0005737">
    <property type="term" value="C:cytoplasm"/>
    <property type="evidence" value="ECO:0007669"/>
    <property type="project" value="UniProtKB-SubCell"/>
</dbReference>
<dbReference type="PRINTS" id="PR00297">
    <property type="entry name" value="CHAPERONIN10"/>
</dbReference>
<dbReference type="NCBIfam" id="NF001527">
    <property type="entry name" value="PRK00364.1-2"/>
    <property type="match status" value="1"/>
</dbReference>
<dbReference type="PANTHER" id="PTHR10772:SF58">
    <property type="entry name" value="CO-CHAPERONIN GROES"/>
    <property type="match status" value="1"/>
</dbReference>
<evidence type="ECO:0000256" key="1">
    <source>
        <dbReference type="ARBA" id="ARBA00006975"/>
    </source>
</evidence>
<dbReference type="GO" id="GO:0046872">
    <property type="term" value="F:metal ion binding"/>
    <property type="evidence" value="ECO:0007669"/>
    <property type="project" value="TreeGrafter"/>
</dbReference>
<comment type="subunit">
    <text evidence="3">Heptamer of 7 subunits arranged in a ring. Interacts with the chaperonin GroEL.</text>
</comment>
<accession>A0A918P013</accession>
<dbReference type="PANTHER" id="PTHR10772">
    <property type="entry name" value="10 KDA HEAT SHOCK PROTEIN"/>
    <property type="match status" value="1"/>
</dbReference>
<keyword evidence="3" id="KW-0963">Cytoplasm</keyword>
<dbReference type="Pfam" id="PF00166">
    <property type="entry name" value="Cpn10"/>
    <property type="match status" value="1"/>
</dbReference>
<reference evidence="5" key="2">
    <citation type="submission" date="2020-09" db="EMBL/GenBank/DDBJ databases">
        <authorList>
            <person name="Sun Q."/>
            <person name="Kim S."/>
        </authorList>
    </citation>
    <scope>NUCLEOTIDE SEQUENCE</scope>
    <source>
        <strain evidence="5">KCTC 32182</strain>
    </source>
</reference>
<dbReference type="SUPFAM" id="SSF50129">
    <property type="entry name" value="GroES-like"/>
    <property type="match status" value="1"/>
</dbReference>
<evidence type="ECO:0000256" key="2">
    <source>
        <dbReference type="ARBA" id="ARBA00023186"/>
    </source>
</evidence>
<comment type="caution">
    <text evidence="5">The sequence shown here is derived from an EMBL/GenBank/DDBJ whole genome shotgun (WGS) entry which is preliminary data.</text>
</comment>
<evidence type="ECO:0000256" key="3">
    <source>
        <dbReference type="HAMAP-Rule" id="MF_00580"/>
    </source>
</evidence>
<dbReference type="FunFam" id="2.30.33.40:FF:000001">
    <property type="entry name" value="10 kDa chaperonin"/>
    <property type="match status" value="1"/>
</dbReference>
<keyword evidence="6" id="KW-1185">Reference proteome</keyword>
<reference evidence="5" key="1">
    <citation type="journal article" date="2014" name="Int. J. Syst. Evol. Microbiol.">
        <title>Complete genome sequence of Corynebacterium casei LMG S-19264T (=DSM 44701T), isolated from a smear-ripened cheese.</title>
        <authorList>
            <consortium name="US DOE Joint Genome Institute (JGI-PGF)"/>
            <person name="Walter F."/>
            <person name="Albersmeier A."/>
            <person name="Kalinowski J."/>
            <person name="Ruckert C."/>
        </authorList>
    </citation>
    <scope>NUCLEOTIDE SEQUENCE</scope>
    <source>
        <strain evidence="5">KCTC 32182</strain>
    </source>
</reference>
<dbReference type="GO" id="GO:0044183">
    <property type="term" value="F:protein folding chaperone"/>
    <property type="evidence" value="ECO:0007669"/>
    <property type="project" value="InterPro"/>
</dbReference>
<dbReference type="EMBL" id="BMYX01000003">
    <property type="protein sequence ID" value="GGY08382.1"/>
    <property type="molecule type" value="Genomic_DNA"/>
</dbReference>
<dbReference type="CDD" id="cd00320">
    <property type="entry name" value="cpn10"/>
    <property type="match status" value="1"/>
</dbReference>
<dbReference type="PROSITE" id="PS00681">
    <property type="entry name" value="CHAPERONINS_CPN10"/>
    <property type="match status" value="1"/>
</dbReference>
<name>A0A918P013_9NEIS</name>
<dbReference type="NCBIfam" id="NF001534">
    <property type="entry name" value="PRK00364.2-5"/>
    <property type="match status" value="1"/>
</dbReference>
<dbReference type="AlphaFoldDB" id="A0A918P013"/>
<evidence type="ECO:0000256" key="4">
    <source>
        <dbReference type="RuleBase" id="RU000535"/>
    </source>
</evidence>
<dbReference type="GO" id="GO:0005524">
    <property type="term" value="F:ATP binding"/>
    <property type="evidence" value="ECO:0007669"/>
    <property type="project" value="InterPro"/>
</dbReference>
<proteinExistence type="inferred from homology"/>
<dbReference type="RefSeq" id="WP_189531634.1">
    <property type="nucleotide sequence ID" value="NZ_BMYX01000003.1"/>
</dbReference>
<dbReference type="Proteomes" id="UP000645257">
    <property type="component" value="Unassembled WGS sequence"/>
</dbReference>
<keyword evidence="2 3" id="KW-0143">Chaperone</keyword>
<dbReference type="InterPro" id="IPR020818">
    <property type="entry name" value="Chaperonin_GroES"/>
</dbReference>
<dbReference type="NCBIfam" id="NF001533">
    <property type="entry name" value="PRK00364.2-4"/>
    <property type="match status" value="1"/>
</dbReference>
<sequence>MVIRPLHDRVVIKRLEAEEKTASGIVLPGAAAEKPDMGVVLAVGNGKILENGDRHPLELKVGDKVLFGKYSGQTVKIDGDEVLVMREEDVMGIVVE</sequence>
<organism evidence="5 6">
    <name type="scientific">Paludibacterium paludis</name>
    <dbReference type="NCBI Taxonomy" id="1225769"/>
    <lineage>
        <taxon>Bacteria</taxon>
        <taxon>Pseudomonadati</taxon>
        <taxon>Pseudomonadota</taxon>
        <taxon>Betaproteobacteria</taxon>
        <taxon>Neisseriales</taxon>
        <taxon>Chromobacteriaceae</taxon>
        <taxon>Paludibacterium</taxon>
    </lineage>
</organism>
<dbReference type="SMART" id="SM00883">
    <property type="entry name" value="Cpn10"/>
    <property type="match status" value="1"/>
</dbReference>
<evidence type="ECO:0000313" key="5">
    <source>
        <dbReference type="EMBL" id="GGY08382.1"/>
    </source>
</evidence>
<dbReference type="InterPro" id="IPR037124">
    <property type="entry name" value="Chaperonin_GroES_sf"/>
</dbReference>